<dbReference type="GO" id="GO:0010181">
    <property type="term" value="F:FMN binding"/>
    <property type="evidence" value="ECO:0007669"/>
    <property type="project" value="InterPro"/>
</dbReference>
<keyword evidence="2" id="KW-0408">Iron</keyword>
<dbReference type="Pfam" id="PF13237">
    <property type="entry name" value="Fer4_10"/>
    <property type="match status" value="1"/>
</dbReference>
<evidence type="ECO:0000313" key="5">
    <source>
        <dbReference type="EMBL" id="GAI03068.1"/>
    </source>
</evidence>
<dbReference type="PROSITE" id="PS00198">
    <property type="entry name" value="4FE4S_FER_1"/>
    <property type="match status" value="2"/>
</dbReference>
<dbReference type="Pfam" id="PF10589">
    <property type="entry name" value="NADH_4Fe-4S"/>
    <property type="match status" value="1"/>
</dbReference>
<organism evidence="5">
    <name type="scientific">marine sediment metagenome</name>
    <dbReference type="NCBI Taxonomy" id="412755"/>
    <lineage>
        <taxon>unclassified sequences</taxon>
        <taxon>metagenomes</taxon>
        <taxon>ecological metagenomes</taxon>
    </lineage>
</organism>
<gene>
    <name evidence="5" type="ORF">S06H3_16793</name>
</gene>
<keyword evidence="1" id="KW-0479">Metal-binding</keyword>
<keyword evidence="3" id="KW-0411">Iron-sulfur</keyword>
<evidence type="ECO:0000256" key="1">
    <source>
        <dbReference type="ARBA" id="ARBA00022723"/>
    </source>
</evidence>
<dbReference type="Gene3D" id="3.30.70.20">
    <property type="match status" value="1"/>
</dbReference>
<dbReference type="GO" id="GO:0051539">
    <property type="term" value="F:4 iron, 4 sulfur cluster binding"/>
    <property type="evidence" value="ECO:0007669"/>
    <property type="project" value="InterPro"/>
</dbReference>
<dbReference type="InterPro" id="IPR001949">
    <property type="entry name" value="NADH-UbQ_OxRdtase_51kDa_CS"/>
</dbReference>
<dbReference type="GO" id="GO:0008137">
    <property type="term" value="F:NADH dehydrogenase (ubiquinone) activity"/>
    <property type="evidence" value="ECO:0007669"/>
    <property type="project" value="InterPro"/>
</dbReference>
<dbReference type="Gene3D" id="1.20.1440.230">
    <property type="entry name" value="NADH-ubiquinone oxidoreductase 51kDa subunit, iron-sulphur binding domain"/>
    <property type="match status" value="1"/>
</dbReference>
<dbReference type="EMBL" id="BARV01008341">
    <property type="protein sequence ID" value="GAI03068.1"/>
    <property type="molecule type" value="Genomic_DNA"/>
</dbReference>
<dbReference type="InterPro" id="IPR019575">
    <property type="entry name" value="Nuop51_4Fe4S-bd"/>
</dbReference>
<dbReference type="SUPFAM" id="SSF140490">
    <property type="entry name" value="Nqo1C-terminal domain-like"/>
    <property type="match status" value="1"/>
</dbReference>
<feature type="domain" description="4Fe-4S ferredoxin-type" evidence="4">
    <location>
        <begin position="96"/>
        <end position="125"/>
    </location>
</feature>
<evidence type="ECO:0000259" key="4">
    <source>
        <dbReference type="PROSITE" id="PS51379"/>
    </source>
</evidence>
<evidence type="ECO:0000256" key="3">
    <source>
        <dbReference type="ARBA" id="ARBA00023014"/>
    </source>
</evidence>
<evidence type="ECO:0000256" key="2">
    <source>
        <dbReference type="ARBA" id="ARBA00023004"/>
    </source>
</evidence>
<dbReference type="PANTHER" id="PTHR43578:SF3">
    <property type="entry name" value="NADH-QUINONE OXIDOREDUCTASE SUBUNIT F"/>
    <property type="match status" value="1"/>
</dbReference>
<protein>
    <recommendedName>
        <fullName evidence="4">4Fe-4S ferredoxin-type domain-containing protein</fullName>
    </recommendedName>
</protein>
<dbReference type="PANTHER" id="PTHR43578">
    <property type="entry name" value="NADH-QUINONE OXIDOREDUCTASE SUBUNIT F"/>
    <property type="match status" value="1"/>
</dbReference>
<dbReference type="InterPro" id="IPR017900">
    <property type="entry name" value="4Fe4S_Fe_S_CS"/>
</dbReference>
<dbReference type="SMART" id="SM00928">
    <property type="entry name" value="NADH_4Fe-4S"/>
    <property type="match status" value="1"/>
</dbReference>
<dbReference type="FunFam" id="1.20.1440.230:FF:000001">
    <property type="entry name" value="Mitochondrial NADH dehydrogenase flavoprotein 1"/>
    <property type="match status" value="1"/>
</dbReference>
<comment type="caution">
    <text evidence="5">The sequence shown here is derived from an EMBL/GenBank/DDBJ whole genome shotgun (WGS) entry which is preliminary data.</text>
</comment>
<dbReference type="InterPro" id="IPR017896">
    <property type="entry name" value="4Fe4S_Fe-S-bd"/>
</dbReference>
<reference evidence="5" key="1">
    <citation type="journal article" date="2014" name="Front. Microbiol.">
        <title>High frequency of phylogenetically diverse reductive dehalogenase-homologous genes in deep subseafloor sedimentary metagenomes.</title>
        <authorList>
            <person name="Kawai M."/>
            <person name="Futagami T."/>
            <person name="Toyoda A."/>
            <person name="Takaki Y."/>
            <person name="Nishi S."/>
            <person name="Hori S."/>
            <person name="Arai W."/>
            <person name="Tsubouchi T."/>
            <person name="Morono Y."/>
            <person name="Uchiyama I."/>
            <person name="Ito T."/>
            <person name="Fujiyama A."/>
            <person name="Inagaki F."/>
            <person name="Takami H."/>
        </authorList>
    </citation>
    <scope>NUCLEOTIDE SEQUENCE</scope>
    <source>
        <strain evidence="5">Expedition CK06-06</strain>
    </source>
</reference>
<dbReference type="AlphaFoldDB" id="X1K8Y7"/>
<dbReference type="GO" id="GO:0046872">
    <property type="term" value="F:metal ion binding"/>
    <property type="evidence" value="ECO:0007669"/>
    <property type="project" value="UniProtKB-KW"/>
</dbReference>
<feature type="domain" description="4Fe-4S ferredoxin-type" evidence="4">
    <location>
        <begin position="126"/>
        <end position="157"/>
    </location>
</feature>
<name>X1K8Y7_9ZZZZ</name>
<dbReference type="PROSITE" id="PS51379">
    <property type="entry name" value="4FE4S_FER_2"/>
    <property type="match status" value="2"/>
</dbReference>
<sequence length="177" mass="19337">YFLSFTQAESCGKCVPCRVGTRQMLDILERVSKGDGEPGDIEKLEKLAITVKDCSLCALGGTAPNPVLTTIRYFRDEYEAHINEKRCPALVCKPLISYYILPEKCEGCGICLRDCPVEAISGGKRMVHIIDQDKCTKCGTCLEVCPPRFSAVVKVSGQHITVPEKPIPVSVSKGKKG</sequence>
<proteinExistence type="predicted"/>
<dbReference type="InterPro" id="IPR037207">
    <property type="entry name" value="Nuop51_4Fe4S-bd_sf"/>
</dbReference>
<dbReference type="PROSITE" id="PS00645">
    <property type="entry name" value="COMPLEX1_51K_2"/>
    <property type="match status" value="1"/>
</dbReference>
<dbReference type="SUPFAM" id="SSF54862">
    <property type="entry name" value="4Fe-4S ferredoxins"/>
    <property type="match status" value="1"/>
</dbReference>
<accession>X1K8Y7</accession>
<feature type="non-terminal residue" evidence="5">
    <location>
        <position position="1"/>
    </location>
</feature>